<protein>
    <submittedName>
        <fullName evidence="2">Uncharacterized protein</fullName>
    </submittedName>
</protein>
<organism evidence="2 3">
    <name type="scientific">Nesidiocoris tenuis</name>
    <dbReference type="NCBI Taxonomy" id="355587"/>
    <lineage>
        <taxon>Eukaryota</taxon>
        <taxon>Metazoa</taxon>
        <taxon>Ecdysozoa</taxon>
        <taxon>Arthropoda</taxon>
        <taxon>Hexapoda</taxon>
        <taxon>Insecta</taxon>
        <taxon>Pterygota</taxon>
        <taxon>Neoptera</taxon>
        <taxon>Paraneoptera</taxon>
        <taxon>Hemiptera</taxon>
        <taxon>Heteroptera</taxon>
        <taxon>Panheteroptera</taxon>
        <taxon>Cimicomorpha</taxon>
        <taxon>Miridae</taxon>
        <taxon>Dicyphina</taxon>
        <taxon>Nesidiocoris</taxon>
    </lineage>
</organism>
<sequence>MAVSTPSLTNVSSPDDGCRGLRRDRTSGPGEETVVSTPCLMLGSSPDDGGRGLRRIGRRVRRRGNGIFTLTSTRRTFDDISNRANSSGTIAQSIGRDWRL</sequence>
<feature type="region of interest" description="Disordered" evidence="1">
    <location>
        <begin position="1"/>
        <end position="53"/>
    </location>
</feature>
<keyword evidence="3" id="KW-1185">Reference proteome</keyword>
<evidence type="ECO:0000313" key="2">
    <source>
        <dbReference type="EMBL" id="CAA9995613.1"/>
    </source>
</evidence>
<gene>
    <name evidence="2" type="ORF">NTEN_LOCUS2404</name>
</gene>
<reference evidence="2 3" key="1">
    <citation type="submission" date="2020-02" db="EMBL/GenBank/DDBJ databases">
        <authorList>
            <person name="Ferguson B K."/>
        </authorList>
    </citation>
    <scope>NUCLEOTIDE SEQUENCE [LARGE SCALE GENOMIC DNA]</scope>
</reference>
<dbReference type="EMBL" id="CADCXU010003786">
    <property type="protein sequence ID" value="CAA9995613.1"/>
    <property type="molecule type" value="Genomic_DNA"/>
</dbReference>
<name>A0A6H5G0M8_9HEMI</name>
<dbReference type="AlphaFoldDB" id="A0A6H5G0M8"/>
<dbReference type="Proteomes" id="UP000479000">
    <property type="component" value="Unassembled WGS sequence"/>
</dbReference>
<accession>A0A6H5G0M8</accession>
<evidence type="ECO:0000313" key="3">
    <source>
        <dbReference type="Proteomes" id="UP000479000"/>
    </source>
</evidence>
<feature type="compositionally biased region" description="Basic and acidic residues" evidence="1">
    <location>
        <begin position="16"/>
        <end position="26"/>
    </location>
</feature>
<feature type="non-terminal residue" evidence="2">
    <location>
        <position position="100"/>
    </location>
</feature>
<proteinExistence type="predicted"/>
<feature type="compositionally biased region" description="Polar residues" evidence="1">
    <location>
        <begin position="1"/>
        <end position="13"/>
    </location>
</feature>
<evidence type="ECO:0000256" key="1">
    <source>
        <dbReference type="SAM" id="MobiDB-lite"/>
    </source>
</evidence>